<evidence type="ECO:0008006" key="3">
    <source>
        <dbReference type="Google" id="ProtNLM"/>
    </source>
</evidence>
<keyword evidence="2" id="KW-1185">Reference proteome</keyword>
<gene>
    <name evidence="1" type="ORF">Mame_03988</name>
</gene>
<protein>
    <recommendedName>
        <fullName evidence="3">Transcriptional regulator</fullName>
    </recommendedName>
</protein>
<proteinExistence type="predicted"/>
<evidence type="ECO:0000313" key="2">
    <source>
        <dbReference type="Proteomes" id="UP000191135"/>
    </source>
</evidence>
<evidence type="ECO:0000313" key="1">
    <source>
        <dbReference type="EMBL" id="AQZ53289.1"/>
    </source>
</evidence>
<accession>A0A1U9Z6C7</accession>
<dbReference type="RefSeq" id="WP_026173614.1">
    <property type="nucleotide sequence ID" value="NZ_AQWH01000014.1"/>
</dbReference>
<dbReference type="OrthoDB" id="8452182at2"/>
<dbReference type="EMBL" id="CP020330">
    <property type="protein sequence ID" value="AQZ53289.1"/>
    <property type="molecule type" value="Genomic_DNA"/>
</dbReference>
<dbReference type="AlphaFoldDB" id="A0A1U9Z6C7"/>
<dbReference type="KEGG" id="mmed:Mame_03988"/>
<name>A0A1U9Z6C7_9HYPH</name>
<sequence>MIAIPGYTSDGERMVFIITGKVYHEWNGDTEVHVLIAAPDEDTAVRNTLNALANEGYSEADLDQIGMISEIPDEEPHASAYQTALEGEVAIVKLGGSADGGF</sequence>
<dbReference type="Proteomes" id="UP000191135">
    <property type="component" value="Chromosome"/>
</dbReference>
<organism evidence="1 2">
    <name type="scientific">Martelella mediterranea DSM 17316</name>
    <dbReference type="NCBI Taxonomy" id="1122214"/>
    <lineage>
        <taxon>Bacteria</taxon>
        <taxon>Pseudomonadati</taxon>
        <taxon>Pseudomonadota</taxon>
        <taxon>Alphaproteobacteria</taxon>
        <taxon>Hyphomicrobiales</taxon>
        <taxon>Aurantimonadaceae</taxon>
        <taxon>Martelella</taxon>
    </lineage>
</organism>
<dbReference type="eggNOG" id="ENOG5032TM0">
    <property type="taxonomic scope" value="Bacteria"/>
</dbReference>
<reference evidence="1 2" key="1">
    <citation type="submission" date="2017-03" db="EMBL/GenBank/DDBJ databases">
        <title>Foreign affairs: Plasmid Transfer between Roseobacters and Rhizobia.</title>
        <authorList>
            <person name="Bartling P."/>
            <person name="Bunk B."/>
            <person name="Overmann J."/>
            <person name="Brinkmann H."/>
            <person name="Petersen J."/>
        </authorList>
    </citation>
    <scope>NUCLEOTIDE SEQUENCE [LARGE SCALE GENOMIC DNA]</scope>
    <source>
        <strain evidence="1 2">MACL11</strain>
    </source>
</reference>